<dbReference type="Proteomes" id="UP000243217">
    <property type="component" value="Unassembled WGS sequence"/>
</dbReference>
<comment type="caution">
    <text evidence="1">The sequence shown here is derived from an EMBL/GenBank/DDBJ whole genome shotgun (WGS) entry which is preliminary data.</text>
</comment>
<gene>
    <name evidence="1" type="ORF">THRCLA_23481</name>
</gene>
<dbReference type="EMBL" id="JNBS01005284">
    <property type="protein sequence ID" value="OQR80456.1"/>
    <property type="molecule type" value="Genomic_DNA"/>
</dbReference>
<dbReference type="OrthoDB" id="66264at2759"/>
<name>A0A1V9Y412_9STRA</name>
<proteinExistence type="predicted"/>
<protein>
    <submittedName>
        <fullName evidence="1">Uncharacterized protein</fullName>
    </submittedName>
</protein>
<organism evidence="1 2">
    <name type="scientific">Thraustotheca clavata</name>
    <dbReference type="NCBI Taxonomy" id="74557"/>
    <lineage>
        <taxon>Eukaryota</taxon>
        <taxon>Sar</taxon>
        <taxon>Stramenopiles</taxon>
        <taxon>Oomycota</taxon>
        <taxon>Saprolegniomycetes</taxon>
        <taxon>Saprolegniales</taxon>
        <taxon>Achlyaceae</taxon>
        <taxon>Thraustotheca</taxon>
    </lineage>
</organism>
<accession>A0A1V9Y412</accession>
<evidence type="ECO:0000313" key="1">
    <source>
        <dbReference type="EMBL" id="OQR80456.1"/>
    </source>
</evidence>
<feature type="non-terminal residue" evidence="1">
    <location>
        <position position="1"/>
    </location>
</feature>
<keyword evidence="2" id="KW-1185">Reference proteome</keyword>
<sequence>YHNIPHFLESSQIPSIPQDFFSCDVASIDDTYLQTSYTQHVENASLHVVRAFLQSHVLHMPGYDLTLDETENDTVYRRYQVSYASGEASYYENTLMREFVDENRVIMVVQTVSEDEKYPNRDVKRDWLQWFVAERIDDKTTVIKAGTIASGLRGPKGYIPIEECSTFKNELLLTDDLFRRDDIYRRRVYDYVYRSHLYDIWLLQEFVKSYSP</sequence>
<evidence type="ECO:0000313" key="2">
    <source>
        <dbReference type="Proteomes" id="UP000243217"/>
    </source>
</evidence>
<reference evidence="1 2" key="1">
    <citation type="journal article" date="2014" name="Genome Biol. Evol.">
        <title>The secreted proteins of Achlya hypogyna and Thraustotheca clavata identify the ancestral oomycete secretome and reveal gene acquisitions by horizontal gene transfer.</title>
        <authorList>
            <person name="Misner I."/>
            <person name="Blouin N."/>
            <person name="Leonard G."/>
            <person name="Richards T.A."/>
            <person name="Lane C.E."/>
        </authorList>
    </citation>
    <scope>NUCLEOTIDE SEQUENCE [LARGE SCALE GENOMIC DNA]</scope>
    <source>
        <strain evidence="1 2">ATCC 34112</strain>
    </source>
</reference>
<dbReference type="AlphaFoldDB" id="A0A1V9Y412"/>